<comment type="subcellular location">
    <subcellularLocation>
        <location evidence="1">Cell membrane</location>
        <topology evidence="1">Multi-pass membrane protein</topology>
    </subcellularLocation>
</comment>
<evidence type="ECO:0000313" key="12">
    <source>
        <dbReference type="EMBL" id="PSR21255.1"/>
    </source>
</evidence>
<evidence type="ECO:0000256" key="1">
    <source>
        <dbReference type="ARBA" id="ARBA00004651"/>
    </source>
</evidence>
<feature type="domain" description="ABC transporter" evidence="10">
    <location>
        <begin position="373"/>
        <end position="613"/>
    </location>
</feature>
<keyword evidence="3" id="KW-1003">Cell membrane</keyword>
<feature type="domain" description="ABC transmembrane type-1" evidence="11">
    <location>
        <begin position="55"/>
        <end position="333"/>
    </location>
</feature>
<dbReference type="PROSITE" id="PS50893">
    <property type="entry name" value="ABC_TRANSPORTER_2"/>
    <property type="match status" value="1"/>
</dbReference>
<protein>
    <submittedName>
        <fullName evidence="12">ABC transporter</fullName>
    </submittedName>
</protein>
<evidence type="ECO:0000256" key="8">
    <source>
        <dbReference type="ARBA" id="ARBA00023136"/>
    </source>
</evidence>
<dbReference type="GO" id="GO:0005886">
    <property type="term" value="C:plasma membrane"/>
    <property type="evidence" value="ECO:0007669"/>
    <property type="project" value="UniProtKB-SubCell"/>
</dbReference>
<dbReference type="EMBL" id="PXYV01000038">
    <property type="protein sequence ID" value="PSR21255.1"/>
    <property type="molecule type" value="Genomic_DNA"/>
</dbReference>
<dbReference type="InterPro" id="IPR003439">
    <property type="entry name" value="ABC_transporter-like_ATP-bd"/>
</dbReference>
<dbReference type="Proteomes" id="UP000241848">
    <property type="component" value="Unassembled WGS sequence"/>
</dbReference>
<name>A0A2T2WG80_9FIRM</name>
<dbReference type="InterPro" id="IPR027417">
    <property type="entry name" value="P-loop_NTPase"/>
</dbReference>
<keyword evidence="7 9" id="KW-1133">Transmembrane helix</keyword>
<evidence type="ECO:0000259" key="10">
    <source>
        <dbReference type="PROSITE" id="PS50893"/>
    </source>
</evidence>
<dbReference type="Gene3D" id="3.40.50.300">
    <property type="entry name" value="P-loop containing nucleotide triphosphate hydrolases"/>
    <property type="match status" value="1"/>
</dbReference>
<keyword evidence="5" id="KW-0547">Nucleotide-binding</keyword>
<dbReference type="SMART" id="SM00382">
    <property type="entry name" value="AAA"/>
    <property type="match status" value="1"/>
</dbReference>
<dbReference type="GO" id="GO:0015421">
    <property type="term" value="F:ABC-type oligopeptide transporter activity"/>
    <property type="evidence" value="ECO:0007669"/>
    <property type="project" value="TreeGrafter"/>
</dbReference>
<dbReference type="GO" id="GO:0016887">
    <property type="term" value="F:ATP hydrolysis activity"/>
    <property type="evidence" value="ECO:0007669"/>
    <property type="project" value="InterPro"/>
</dbReference>
<organism evidence="12 13">
    <name type="scientific">Sulfobacillus acidophilus</name>
    <dbReference type="NCBI Taxonomy" id="53633"/>
    <lineage>
        <taxon>Bacteria</taxon>
        <taxon>Bacillati</taxon>
        <taxon>Bacillota</taxon>
        <taxon>Clostridia</taxon>
        <taxon>Eubacteriales</taxon>
        <taxon>Clostridiales Family XVII. Incertae Sedis</taxon>
        <taxon>Sulfobacillus</taxon>
    </lineage>
</organism>
<evidence type="ECO:0000256" key="6">
    <source>
        <dbReference type="ARBA" id="ARBA00022840"/>
    </source>
</evidence>
<dbReference type="PANTHER" id="PTHR43394">
    <property type="entry name" value="ATP-DEPENDENT PERMEASE MDL1, MITOCHONDRIAL"/>
    <property type="match status" value="1"/>
</dbReference>
<dbReference type="InterPro" id="IPR039421">
    <property type="entry name" value="Type_1_exporter"/>
</dbReference>
<keyword evidence="4 9" id="KW-0812">Transmembrane</keyword>
<gene>
    <name evidence="12" type="ORF">C7B45_11545</name>
</gene>
<reference evidence="12 13" key="1">
    <citation type="journal article" date="2014" name="BMC Genomics">
        <title>Comparison of environmental and isolate Sulfobacillus genomes reveals diverse carbon, sulfur, nitrogen, and hydrogen metabolisms.</title>
        <authorList>
            <person name="Justice N.B."/>
            <person name="Norman A."/>
            <person name="Brown C.T."/>
            <person name="Singh A."/>
            <person name="Thomas B.C."/>
            <person name="Banfield J.F."/>
        </authorList>
    </citation>
    <scope>NUCLEOTIDE SEQUENCE [LARGE SCALE GENOMIC DNA]</scope>
    <source>
        <strain evidence="12">AMDSBA3</strain>
    </source>
</reference>
<evidence type="ECO:0000256" key="2">
    <source>
        <dbReference type="ARBA" id="ARBA00022448"/>
    </source>
</evidence>
<feature type="transmembrane region" description="Helical" evidence="9">
    <location>
        <begin position="177"/>
        <end position="207"/>
    </location>
</feature>
<dbReference type="Pfam" id="PF00005">
    <property type="entry name" value="ABC_tran"/>
    <property type="match status" value="1"/>
</dbReference>
<evidence type="ECO:0000256" key="4">
    <source>
        <dbReference type="ARBA" id="ARBA00022692"/>
    </source>
</evidence>
<dbReference type="FunFam" id="3.40.50.300:FF:000221">
    <property type="entry name" value="Multidrug ABC transporter ATP-binding protein"/>
    <property type="match status" value="1"/>
</dbReference>
<feature type="transmembrane region" description="Helical" evidence="9">
    <location>
        <begin position="279"/>
        <end position="298"/>
    </location>
</feature>
<dbReference type="GO" id="GO:0005524">
    <property type="term" value="F:ATP binding"/>
    <property type="evidence" value="ECO:0007669"/>
    <property type="project" value="UniProtKB-KW"/>
</dbReference>
<keyword evidence="6" id="KW-0067">ATP-binding</keyword>
<dbReference type="Gene3D" id="1.20.1560.10">
    <property type="entry name" value="ABC transporter type 1, transmembrane domain"/>
    <property type="match status" value="1"/>
</dbReference>
<keyword evidence="8 9" id="KW-0472">Membrane</keyword>
<dbReference type="InterPro" id="IPR017871">
    <property type="entry name" value="ABC_transporter-like_CS"/>
</dbReference>
<dbReference type="GO" id="GO:0090374">
    <property type="term" value="P:oligopeptide export from mitochondrion"/>
    <property type="evidence" value="ECO:0007669"/>
    <property type="project" value="TreeGrafter"/>
</dbReference>
<dbReference type="CDD" id="cd18550">
    <property type="entry name" value="ABC_6TM_exporter_like"/>
    <property type="match status" value="1"/>
</dbReference>
<evidence type="ECO:0000256" key="9">
    <source>
        <dbReference type="SAM" id="Phobius"/>
    </source>
</evidence>
<dbReference type="InterPro" id="IPR011527">
    <property type="entry name" value="ABC1_TM_dom"/>
</dbReference>
<feature type="transmembrane region" description="Helical" evidence="9">
    <location>
        <begin position="91"/>
        <end position="115"/>
    </location>
</feature>
<dbReference type="InterPro" id="IPR036640">
    <property type="entry name" value="ABC1_TM_sf"/>
</dbReference>
<proteinExistence type="predicted"/>
<keyword evidence="2" id="KW-0813">Transport</keyword>
<accession>A0A2T2WG80</accession>
<dbReference type="InterPro" id="IPR003593">
    <property type="entry name" value="AAA+_ATPase"/>
</dbReference>
<evidence type="ECO:0000259" key="11">
    <source>
        <dbReference type="PROSITE" id="PS50929"/>
    </source>
</evidence>
<dbReference type="PANTHER" id="PTHR43394:SF1">
    <property type="entry name" value="ATP-BINDING CASSETTE SUB-FAMILY B MEMBER 10, MITOCHONDRIAL"/>
    <property type="match status" value="1"/>
</dbReference>
<evidence type="ECO:0000256" key="7">
    <source>
        <dbReference type="ARBA" id="ARBA00022989"/>
    </source>
</evidence>
<dbReference type="SUPFAM" id="SSF90123">
    <property type="entry name" value="ABC transporter transmembrane region"/>
    <property type="match status" value="1"/>
</dbReference>
<dbReference type="SUPFAM" id="SSF52540">
    <property type="entry name" value="P-loop containing nucleoside triphosphate hydrolases"/>
    <property type="match status" value="1"/>
</dbReference>
<dbReference type="AlphaFoldDB" id="A0A2T2WG80"/>
<dbReference type="PROSITE" id="PS50929">
    <property type="entry name" value="ABC_TM1F"/>
    <property type="match status" value="1"/>
</dbReference>
<evidence type="ECO:0000313" key="13">
    <source>
        <dbReference type="Proteomes" id="UP000241848"/>
    </source>
</evidence>
<comment type="caution">
    <text evidence="12">The sequence shown here is derived from an EMBL/GenBank/DDBJ whole genome shotgun (WGS) entry which is preliminary data.</text>
</comment>
<sequence length="631" mass="69453">MKSSKEICMAFQYGGGMGFGRRNWELREAAKEERFDWQILGRALASYLQYKWRVLLAVTLLFATAGLSVIPALLTKVIINQGIEKRQIHLVVTLAGAIVVIALTSGLFSVLGNWVSQIIGQDVMADYRDRIFQHLLRQPMQFFTDSKAGDLVSRTTNDVSAIQTVVTSTLSSLVQNVFSIIAALTVMFTQSWQLTLLSLLVLPAFIIPTQRTGHRRRDLQTQIQMTLARLTAQLAETLGVSGALLVKAFAKEQDEADKFAKDNRTLRNQQVAQSLVGRWLFMWLNTFSVVGPALLWAYGGWLVIKGQLSIGVIVAFVTLLVQLYSPMAQLAQLHVNVLTSVALFRRIFSILDLDPGIVDGPQALSLGNHPPAITLDDVTFRYPTVSSPHRPSPALDHVHITVAPGQLAALVGPSGAGKTTLLHLIPRFHDPTSGRVLLNGTDIRTFTLSSLRNHMGIVPQDPFLFHDTVLANLFYAAQHATFEDVVRATTAAQIHDTIMAMPSGYDTIVGERGHRLSGGEKQRIAIARVLLRDPGLVLLDEATSSLDTLSERRIQAAFQMLLRHRTVIVIAHRLSTILAADIIVVLDHGRIVGQGTHTELLAAKGLYADLYREQFAGATIDPPRESRQDGV</sequence>
<feature type="transmembrane region" description="Helical" evidence="9">
    <location>
        <begin position="304"/>
        <end position="324"/>
    </location>
</feature>
<dbReference type="Pfam" id="PF00664">
    <property type="entry name" value="ABC_membrane"/>
    <property type="match status" value="1"/>
</dbReference>
<dbReference type="PROSITE" id="PS00211">
    <property type="entry name" value="ABC_TRANSPORTER_1"/>
    <property type="match status" value="1"/>
</dbReference>
<feature type="transmembrane region" description="Helical" evidence="9">
    <location>
        <begin position="54"/>
        <end position="79"/>
    </location>
</feature>
<evidence type="ECO:0000256" key="3">
    <source>
        <dbReference type="ARBA" id="ARBA00022475"/>
    </source>
</evidence>
<evidence type="ECO:0000256" key="5">
    <source>
        <dbReference type="ARBA" id="ARBA00022741"/>
    </source>
</evidence>